<reference evidence="6" key="1">
    <citation type="submission" date="2022-11" db="EMBL/GenBank/DDBJ databases">
        <title>Complete genome sequence of Methanogenium organophilum DSM 3596.</title>
        <authorList>
            <person name="Chen S.-C."/>
            <person name="Lai S.-J."/>
            <person name="You Y.-T."/>
        </authorList>
    </citation>
    <scope>NUCLEOTIDE SEQUENCE</scope>
    <source>
        <strain evidence="6">DSM 3596</strain>
    </source>
</reference>
<evidence type="ECO:0000256" key="4">
    <source>
        <dbReference type="ARBA" id="ARBA00022801"/>
    </source>
</evidence>
<organism evidence="6 7">
    <name type="scientific">Methanogenium organophilum</name>
    <dbReference type="NCBI Taxonomy" id="2199"/>
    <lineage>
        <taxon>Archaea</taxon>
        <taxon>Methanobacteriati</taxon>
        <taxon>Methanobacteriota</taxon>
        <taxon>Stenosarchaea group</taxon>
        <taxon>Methanomicrobia</taxon>
        <taxon>Methanomicrobiales</taxon>
        <taxon>Methanomicrobiaceae</taxon>
        <taxon>Methanogenium</taxon>
    </lineage>
</organism>
<dbReference type="RefSeq" id="WP_268187101.1">
    <property type="nucleotide sequence ID" value="NZ_CP113361.1"/>
</dbReference>
<evidence type="ECO:0000256" key="3">
    <source>
        <dbReference type="ARBA" id="ARBA00022722"/>
    </source>
</evidence>
<evidence type="ECO:0000256" key="1">
    <source>
        <dbReference type="ARBA" id="ARBA00022553"/>
    </source>
</evidence>
<dbReference type="AlphaFoldDB" id="A0A9X9T8L8"/>
<dbReference type="PANTHER" id="PTHR33397:SF5">
    <property type="entry name" value="RNASE YUTE-RELATED"/>
    <property type="match status" value="1"/>
</dbReference>
<evidence type="ECO:0000313" key="6">
    <source>
        <dbReference type="EMBL" id="WAI01825.1"/>
    </source>
</evidence>
<accession>A0A9X9T8L8</accession>
<dbReference type="GO" id="GO:0004540">
    <property type="term" value="F:RNA nuclease activity"/>
    <property type="evidence" value="ECO:0007669"/>
    <property type="project" value="InterPro"/>
</dbReference>
<evidence type="ECO:0000256" key="5">
    <source>
        <dbReference type="ARBA" id="ARBA00024207"/>
    </source>
</evidence>
<gene>
    <name evidence="6" type="ORF">OU421_02825</name>
</gene>
<dbReference type="InterPro" id="IPR052379">
    <property type="entry name" value="Type_VII_TA_RNase"/>
</dbReference>
<keyword evidence="4" id="KW-0378">Hydrolase</keyword>
<dbReference type="Proteomes" id="UP001163096">
    <property type="component" value="Chromosome"/>
</dbReference>
<dbReference type="NCBIfam" id="NF047751">
    <property type="entry name" value="HepT_toxin"/>
    <property type="match status" value="1"/>
</dbReference>
<dbReference type="InterPro" id="IPR037038">
    <property type="entry name" value="HepT-like_sf"/>
</dbReference>
<dbReference type="GO" id="GO:0016787">
    <property type="term" value="F:hydrolase activity"/>
    <property type="evidence" value="ECO:0007669"/>
    <property type="project" value="UniProtKB-KW"/>
</dbReference>
<evidence type="ECO:0000313" key="7">
    <source>
        <dbReference type="Proteomes" id="UP001163096"/>
    </source>
</evidence>
<keyword evidence="7" id="KW-1185">Reference proteome</keyword>
<proteinExistence type="inferred from homology"/>
<dbReference type="EMBL" id="CP113361">
    <property type="protein sequence ID" value="WAI01825.1"/>
    <property type="molecule type" value="Genomic_DNA"/>
</dbReference>
<dbReference type="Pfam" id="PF01934">
    <property type="entry name" value="HepT-like"/>
    <property type="match status" value="1"/>
</dbReference>
<dbReference type="KEGG" id="mou:OU421_02825"/>
<dbReference type="Gene3D" id="1.20.120.580">
    <property type="entry name" value="bsu32300-like"/>
    <property type="match status" value="1"/>
</dbReference>
<keyword evidence="1" id="KW-0597">Phosphoprotein</keyword>
<evidence type="ECO:0000256" key="2">
    <source>
        <dbReference type="ARBA" id="ARBA00022649"/>
    </source>
</evidence>
<dbReference type="InterPro" id="IPR008201">
    <property type="entry name" value="HepT-like"/>
</dbReference>
<keyword evidence="3" id="KW-0540">Nuclease</keyword>
<keyword evidence="2" id="KW-1277">Toxin-antitoxin system</keyword>
<name>A0A9X9T8L8_METOG</name>
<comment type="similarity">
    <text evidence="5">Belongs to the HepT RNase toxin family.</text>
</comment>
<dbReference type="GeneID" id="76834001"/>
<sequence length="145" mass="16048">MKTDVRTTVIRVKLSEMAESVALVRENLPDSVDSFAGMGLLKDGIYKRMEYAIENVYDICAILNADLHLGVPGGDAEILENLMQHGVISSDMGDSLRKMKGFRNIVVHRYGRIDDAIAFTILQAHLDDFAAFREEIEQFLGSAGA</sequence>
<dbReference type="GO" id="GO:0110001">
    <property type="term" value="C:toxin-antitoxin complex"/>
    <property type="evidence" value="ECO:0007669"/>
    <property type="project" value="InterPro"/>
</dbReference>
<protein>
    <submittedName>
        <fullName evidence="6">DUF86 domain-containing protein</fullName>
    </submittedName>
</protein>
<dbReference type="PANTHER" id="PTHR33397">
    <property type="entry name" value="UPF0331 PROTEIN YUTE"/>
    <property type="match status" value="1"/>
</dbReference>